<feature type="region of interest" description="Disordered" evidence="1">
    <location>
        <begin position="49"/>
        <end position="109"/>
    </location>
</feature>
<reference evidence="2" key="1">
    <citation type="submission" date="2021-01" db="EMBL/GenBank/DDBJ databases">
        <authorList>
            <person name="Corre E."/>
            <person name="Pelletier E."/>
            <person name="Niang G."/>
            <person name="Scheremetjew M."/>
            <person name="Finn R."/>
            <person name="Kale V."/>
            <person name="Holt S."/>
            <person name="Cochrane G."/>
            <person name="Meng A."/>
            <person name="Brown T."/>
            <person name="Cohen L."/>
        </authorList>
    </citation>
    <scope>NUCLEOTIDE SEQUENCE</scope>
    <source>
        <strain evidence="2">ECT3854</strain>
    </source>
</reference>
<feature type="compositionally biased region" description="Polar residues" evidence="1">
    <location>
        <begin position="86"/>
        <end position="101"/>
    </location>
</feature>
<evidence type="ECO:0000313" key="2">
    <source>
        <dbReference type="EMBL" id="CAD8932068.1"/>
    </source>
</evidence>
<dbReference type="AlphaFoldDB" id="A0A7S1CZ54"/>
<accession>A0A7S1CZ54</accession>
<feature type="region of interest" description="Disordered" evidence="1">
    <location>
        <begin position="132"/>
        <end position="195"/>
    </location>
</feature>
<name>A0A7S1CZ54_CYCTE</name>
<sequence>MGTYAAQQHQFNLKSHQQYFFHMQQRHQQQYAAQQAAWQAQYNRHSQMQLAAATGQGGPPAVPGQAPGVAPANSTPAPVTAGEAAAQQQSKQNGIPTQEQPTAAPGVAPHNQWAGQQMMYTPQMYHPQVAQYQQSALSPQAQAGQMQSTDHDDYQRPTGGLQGEDFGGKVDDIEPAPVHQVNENGENEPKRQRIV</sequence>
<feature type="compositionally biased region" description="Low complexity" evidence="1">
    <location>
        <begin position="63"/>
        <end position="72"/>
    </location>
</feature>
<feature type="compositionally biased region" description="Polar residues" evidence="1">
    <location>
        <begin position="132"/>
        <end position="148"/>
    </location>
</feature>
<evidence type="ECO:0000256" key="1">
    <source>
        <dbReference type="SAM" id="MobiDB-lite"/>
    </source>
</evidence>
<proteinExistence type="predicted"/>
<organism evidence="2">
    <name type="scientific">Cyclophora tenuis</name>
    <name type="common">Marine diatom</name>
    <dbReference type="NCBI Taxonomy" id="216820"/>
    <lineage>
        <taxon>Eukaryota</taxon>
        <taxon>Sar</taxon>
        <taxon>Stramenopiles</taxon>
        <taxon>Ochrophyta</taxon>
        <taxon>Bacillariophyta</taxon>
        <taxon>Fragilariophyceae</taxon>
        <taxon>Fragilariophycidae</taxon>
        <taxon>Cyclophorales</taxon>
        <taxon>Cyclophoraceae</taxon>
        <taxon>Cyclophora</taxon>
    </lineage>
</organism>
<protein>
    <submittedName>
        <fullName evidence="2">Uncharacterized protein</fullName>
    </submittedName>
</protein>
<gene>
    <name evidence="2" type="ORF">CTEN0397_LOCUS3092</name>
</gene>
<dbReference type="EMBL" id="HBFW01004807">
    <property type="protein sequence ID" value="CAD8932068.1"/>
    <property type="molecule type" value="Transcribed_RNA"/>
</dbReference>